<dbReference type="GO" id="GO:0003677">
    <property type="term" value="F:DNA binding"/>
    <property type="evidence" value="ECO:0007669"/>
    <property type="project" value="InterPro"/>
</dbReference>
<evidence type="ECO:0000259" key="3">
    <source>
        <dbReference type="PROSITE" id="PS50930"/>
    </source>
</evidence>
<keyword evidence="1" id="KW-0597">Phosphoprotein</keyword>
<dbReference type="InterPro" id="IPR011006">
    <property type="entry name" value="CheY-like_superfamily"/>
</dbReference>
<dbReference type="Gene3D" id="2.40.50.1020">
    <property type="entry name" value="LytTr DNA-binding domain"/>
    <property type="match status" value="1"/>
</dbReference>
<dbReference type="Gene3D" id="3.40.50.2300">
    <property type="match status" value="1"/>
</dbReference>
<evidence type="ECO:0000256" key="1">
    <source>
        <dbReference type="PROSITE-ProRule" id="PRU00169"/>
    </source>
</evidence>
<feature type="domain" description="Response regulatory" evidence="2">
    <location>
        <begin position="2"/>
        <end position="115"/>
    </location>
</feature>
<gene>
    <name evidence="4" type="ORF">EJV47_14510</name>
</gene>
<dbReference type="EMBL" id="RXOF01000008">
    <property type="protein sequence ID" value="RTQ48813.1"/>
    <property type="molecule type" value="Genomic_DNA"/>
</dbReference>
<dbReference type="Pfam" id="PF04397">
    <property type="entry name" value="LytTR"/>
    <property type="match status" value="1"/>
</dbReference>
<dbReference type="InterPro" id="IPR007492">
    <property type="entry name" value="LytTR_DNA-bd_dom"/>
</dbReference>
<dbReference type="InterPro" id="IPR046947">
    <property type="entry name" value="LytR-like"/>
</dbReference>
<dbReference type="PANTHER" id="PTHR37299:SF1">
    <property type="entry name" value="STAGE 0 SPORULATION PROTEIN A HOMOLOG"/>
    <property type="match status" value="1"/>
</dbReference>
<dbReference type="Pfam" id="PF00072">
    <property type="entry name" value="Response_reg"/>
    <property type="match status" value="1"/>
</dbReference>
<evidence type="ECO:0000313" key="5">
    <source>
        <dbReference type="Proteomes" id="UP000282184"/>
    </source>
</evidence>
<dbReference type="SMART" id="SM00448">
    <property type="entry name" value="REC"/>
    <property type="match status" value="1"/>
</dbReference>
<feature type="domain" description="HTH LytTR-type" evidence="3">
    <location>
        <begin position="146"/>
        <end position="253"/>
    </location>
</feature>
<proteinExistence type="predicted"/>
<evidence type="ECO:0000259" key="2">
    <source>
        <dbReference type="PROSITE" id="PS50110"/>
    </source>
</evidence>
<sequence length="253" mass="29017">MRVLIIEDENLTARRLEGQLRKYDPSIEVLERLPSVASAVQWLRQHPAPDLIFLDIHLEDDLGFRIFEQVQVSAPIIFTTAYDEYMVQAFKVNGIDYLLKPINYEELTAALAKYQRLRQHFTPTDLPALLRLVSPAAPAPEYKDRFLVSVGTKLRSVDTQEVAYFCFEEGATLLVTRPGQRLAVDYSLDKLGQLLNPRQFFRVNRQYLVSLSAIDTIHHHSAGRLELELQPAARQPVLVSVDRASEFKEWLGR</sequence>
<dbReference type="SMART" id="SM00850">
    <property type="entry name" value="LytTR"/>
    <property type="match status" value="1"/>
</dbReference>
<protein>
    <submittedName>
        <fullName evidence="4">Response regulator transcription factor</fullName>
    </submittedName>
</protein>
<comment type="caution">
    <text evidence="4">The sequence shown here is derived from an EMBL/GenBank/DDBJ whole genome shotgun (WGS) entry which is preliminary data.</text>
</comment>
<organism evidence="4 5">
    <name type="scientific">Hymenobacter gummosus</name>
    <dbReference type="NCBI Taxonomy" id="1776032"/>
    <lineage>
        <taxon>Bacteria</taxon>
        <taxon>Pseudomonadati</taxon>
        <taxon>Bacteroidota</taxon>
        <taxon>Cytophagia</taxon>
        <taxon>Cytophagales</taxon>
        <taxon>Hymenobacteraceae</taxon>
        <taxon>Hymenobacter</taxon>
    </lineage>
</organism>
<evidence type="ECO:0000313" key="4">
    <source>
        <dbReference type="EMBL" id="RTQ48813.1"/>
    </source>
</evidence>
<keyword evidence="5" id="KW-1185">Reference proteome</keyword>
<reference evidence="4 5" key="1">
    <citation type="submission" date="2018-12" db="EMBL/GenBank/DDBJ databases">
        <title>Hymenobacter gummosus sp. nov., isolated from a spring.</title>
        <authorList>
            <person name="Nie L."/>
        </authorList>
    </citation>
    <scope>NUCLEOTIDE SEQUENCE [LARGE SCALE GENOMIC DNA]</scope>
    <source>
        <strain evidence="4 5">KCTC 52166</strain>
    </source>
</reference>
<name>A0A431U136_9BACT</name>
<dbReference type="AlphaFoldDB" id="A0A431U136"/>
<dbReference type="Proteomes" id="UP000282184">
    <property type="component" value="Unassembled WGS sequence"/>
</dbReference>
<dbReference type="SUPFAM" id="SSF52172">
    <property type="entry name" value="CheY-like"/>
    <property type="match status" value="1"/>
</dbReference>
<dbReference type="PROSITE" id="PS50110">
    <property type="entry name" value="RESPONSE_REGULATORY"/>
    <property type="match status" value="1"/>
</dbReference>
<accession>A0A431U136</accession>
<dbReference type="PANTHER" id="PTHR37299">
    <property type="entry name" value="TRANSCRIPTIONAL REGULATOR-RELATED"/>
    <property type="match status" value="1"/>
</dbReference>
<dbReference type="PROSITE" id="PS50930">
    <property type="entry name" value="HTH_LYTTR"/>
    <property type="match status" value="1"/>
</dbReference>
<feature type="modified residue" description="4-aspartylphosphate" evidence="1">
    <location>
        <position position="55"/>
    </location>
</feature>
<dbReference type="RefSeq" id="WP_126693890.1">
    <property type="nucleotide sequence ID" value="NZ_RXOF01000008.1"/>
</dbReference>
<dbReference type="InterPro" id="IPR001789">
    <property type="entry name" value="Sig_transdc_resp-reg_receiver"/>
</dbReference>
<dbReference type="OrthoDB" id="646623at2"/>
<dbReference type="GO" id="GO:0000156">
    <property type="term" value="F:phosphorelay response regulator activity"/>
    <property type="evidence" value="ECO:0007669"/>
    <property type="project" value="InterPro"/>
</dbReference>